<dbReference type="GO" id="GO:0003677">
    <property type="term" value="F:DNA binding"/>
    <property type="evidence" value="ECO:0007669"/>
    <property type="project" value="UniProtKB-KW"/>
</dbReference>
<dbReference type="Pfam" id="PF00027">
    <property type="entry name" value="cNMP_binding"/>
    <property type="match status" value="1"/>
</dbReference>
<keyword evidence="3" id="KW-0804">Transcription</keyword>
<sequence length="224" mass="25771">MQNYLDILQKSALFADVDKRDIEKMLGCLLANIKTYNKNEYIVKASHTLLDVGIVLEGRINIIKEDYWGNRSILTTLKTGELFGEAFACAKTQYNIFSVVAAEKSKIMFINYEKITSPCQFACNFHTKIIKNMLKLMAQKNIMLTTKIEHLTQKTTRDKILSYLSTEAIKQNSHNFTIPFNRQELADFLSVDRSAMSAELSRMHKDGLIDYNKNKFTLNKEADF</sequence>
<dbReference type="InterPro" id="IPR012318">
    <property type="entry name" value="HTH_CRP"/>
</dbReference>
<dbReference type="GO" id="GO:0006355">
    <property type="term" value="P:regulation of DNA-templated transcription"/>
    <property type="evidence" value="ECO:0007669"/>
    <property type="project" value="InterPro"/>
</dbReference>
<dbReference type="GeneID" id="78506461"/>
<dbReference type="InterPro" id="IPR014710">
    <property type="entry name" value="RmlC-like_jellyroll"/>
</dbReference>
<evidence type="ECO:0000256" key="1">
    <source>
        <dbReference type="ARBA" id="ARBA00023015"/>
    </source>
</evidence>
<dbReference type="SUPFAM" id="SSF51206">
    <property type="entry name" value="cAMP-binding domain-like"/>
    <property type="match status" value="1"/>
</dbReference>
<dbReference type="RefSeq" id="WP_027889253.1">
    <property type="nucleotide sequence ID" value="NZ_JACJJR010000040.1"/>
</dbReference>
<dbReference type="InterPro" id="IPR000595">
    <property type="entry name" value="cNMP-bd_dom"/>
</dbReference>
<dbReference type="Pfam" id="PF13545">
    <property type="entry name" value="HTH_Crp_2"/>
    <property type="match status" value="1"/>
</dbReference>
<evidence type="ECO:0000313" key="6">
    <source>
        <dbReference type="EMBL" id="SNU95536.1"/>
    </source>
</evidence>
<reference evidence="6 7" key="1">
    <citation type="submission" date="2017-06" db="EMBL/GenBank/DDBJ databases">
        <authorList>
            <consortium name="Pathogen Informatics"/>
        </authorList>
    </citation>
    <scope>NUCLEOTIDE SEQUENCE [LARGE SCALE GENOMIC DNA]</scope>
    <source>
        <strain evidence="6 7">NCTC10570</strain>
    </source>
</reference>
<dbReference type="eggNOG" id="COG0664">
    <property type="taxonomic scope" value="Bacteria"/>
</dbReference>
<name>A0A239TD70_9FIRM</name>
<dbReference type="PROSITE" id="PS50042">
    <property type="entry name" value="CNMP_BINDING_3"/>
    <property type="match status" value="1"/>
</dbReference>
<gene>
    <name evidence="6" type="ORF">SAMEA4364220_00428</name>
</gene>
<protein>
    <submittedName>
        <fullName evidence="6">DNA-binding transcriptional dual regulator Crp</fullName>
    </submittedName>
</protein>
<dbReference type="InterPro" id="IPR018490">
    <property type="entry name" value="cNMP-bd_dom_sf"/>
</dbReference>
<dbReference type="EMBL" id="LT906446">
    <property type="protein sequence ID" value="SNU95536.1"/>
    <property type="molecule type" value="Genomic_DNA"/>
</dbReference>
<dbReference type="Proteomes" id="UP000215383">
    <property type="component" value="Chromosome 1"/>
</dbReference>
<proteinExistence type="predicted"/>
<keyword evidence="7" id="KW-1185">Reference proteome</keyword>
<evidence type="ECO:0000259" key="4">
    <source>
        <dbReference type="PROSITE" id="PS50042"/>
    </source>
</evidence>
<dbReference type="SUPFAM" id="SSF46785">
    <property type="entry name" value="Winged helix' DNA-binding domain"/>
    <property type="match status" value="1"/>
</dbReference>
<dbReference type="OrthoDB" id="3176638at2"/>
<organism evidence="6 7">
    <name type="scientific">Megamonas hypermegale</name>
    <dbReference type="NCBI Taxonomy" id="158847"/>
    <lineage>
        <taxon>Bacteria</taxon>
        <taxon>Bacillati</taxon>
        <taxon>Bacillota</taxon>
        <taxon>Negativicutes</taxon>
        <taxon>Selenomonadales</taxon>
        <taxon>Selenomonadaceae</taxon>
        <taxon>Megamonas</taxon>
    </lineage>
</organism>
<keyword evidence="1" id="KW-0805">Transcription regulation</keyword>
<accession>A0A239TD70</accession>
<dbReference type="PROSITE" id="PS51063">
    <property type="entry name" value="HTH_CRP_2"/>
    <property type="match status" value="1"/>
</dbReference>
<feature type="domain" description="HTH crp-type" evidence="5">
    <location>
        <begin position="154"/>
        <end position="222"/>
    </location>
</feature>
<evidence type="ECO:0000259" key="5">
    <source>
        <dbReference type="PROSITE" id="PS51063"/>
    </source>
</evidence>
<dbReference type="InterPro" id="IPR036390">
    <property type="entry name" value="WH_DNA-bd_sf"/>
</dbReference>
<evidence type="ECO:0000313" key="7">
    <source>
        <dbReference type="Proteomes" id="UP000215383"/>
    </source>
</evidence>
<evidence type="ECO:0000256" key="2">
    <source>
        <dbReference type="ARBA" id="ARBA00023125"/>
    </source>
</evidence>
<dbReference type="CDD" id="cd00038">
    <property type="entry name" value="CAP_ED"/>
    <property type="match status" value="1"/>
</dbReference>
<evidence type="ECO:0000256" key="3">
    <source>
        <dbReference type="ARBA" id="ARBA00023163"/>
    </source>
</evidence>
<keyword evidence="2 6" id="KW-0238">DNA-binding</keyword>
<dbReference type="AlphaFoldDB" id="A0A239TD70"/>
<dbReference type="Gene3D" id="2.60.120.10">
    <property type="entry name" value="Jelly Rolls"/>
    <property type="match status" value="1"/>
</dbReference>
<feature type="domain" description="Cyclic nucleotide-binding" evidence="4">
    <location>
        <begin position="13"/>
        <end position="113"/>
    </location>
</feature>